<dbReference type="PROSITE" id="PS00108">
    <property type="entry name" value="PROTEIN_KINASE_ST"/>
    <property type="match status" value="1"/>
</dbReference>
<feature type="region of interest" description="Disordered" evidence="7">
    <location>
        <begin position="471"/>
        <end position="564"/>
    </location>
</feature>
<dbReference type="GO" id="GO:0005634">
    <property type="term" value="C:nucleus"/>
    <property type="evidence" value="ECO:0007669"/>
    <property type="project" value="TreeGrafter"/>
</dbReference>
<evidence type="ECO:0000256" key="1">
    <source>
        <dbReference type="ARBA" id="ARBA00012513"/>
    </source>
</evidence>
<feature type="compositionally biased region" description="Basic and acidic residues" evidence="7">
    <location>
        <begin position="540"/>
        <end position="552"/>
    </location>
</feature>
<comment type="caution">
    <text evidence="9">The sequence shown here is derived from an EMBL/GenBank/DDBJ whole genome shotgun (WGS) entry which is preliminary data.</text>
</comment>
<dbReference type="Pfam" id="PF00069">
    <property type="entry name" value="Pkinase"/>
    <property type="match status" value="2"/>
</dbReference>
<gene>
    <name evidence="9" type="primary">hsk1_1</name>
    <name evidence="9" type="ORF">CFP56_043687</name>
</gene>
<evidence type="ECO:0000256" key="3">
    <source>
        <dbReference type="ARBA" id="ARBA00022679"/>
    </source>
</evidence>
<dbReference type="GO" id="GO:0005524">
    <property type="term" value="F:ATP binding"/>
    <property type="evidence" value="ECO:0007669"/>
    <property type="project" value="UniProtKB-KW"/>
</dbReference>
<evidence type="ECO:0000256" key="4">
    <source>
        <dbReference type="ARBA" id="ARBA00022741"/>
    </source>
</evidence>
<dbReference type="FunFam" id="1.10.510.10:FF:001893">
    <property type="entry name" value="Probable serine/threonine-protein kinase DDB_G0291918"/>
    <property type="match status" value="1"/>
</dbReference>
<keyword evidence="4" id="KW-0547">Nucleotide-binding</keyword>
<feature type="domain" description="Protein kinase" evidence="8">
    <location>
        <begin position="574"/>
        <end position="914"/>
    </location>
</feature>
<dbReference type="InterPro" id="IPR011009">
    <property type="entry name" value="Kinase-like_dom_sf"/>
</dbReference>
<dbReference type="PANTHER" id="PTHR44167:SF23">
    <property type="entry name" value="CDC7 KINASE, ISOFORM A-RELATED"/>
    <property type="match status" value="1"/>
</dbReference>
<proteinExistence type="predicted"/>
<dbReference type="InterPro" id="IPR000719">
    <property type="entry name" value="Prot_kinase_dom"/>
</dbReference>
<evidence type="ECO:0000256" key="2">
    <source>
        <dbReference type="ARBA" id="ARBA00022527"/>
    </source>
</evidence>
<evidence type="ECO:0000256" key="7">
    <source>
        <dbReference type="SAM" id="MobiDB-lite"/>
    </source>
</evidence>
<dbReference type="PROSITE" id="PS50011">
    <property type="entry name" value="PROTEIN_KINASE_DOM"/>
    <property type="match status" value="1"/>
</dbReference>
<dbReference type="InterPro" id="IPR008271">
    <property type="entry name" value="Ser/Thr_kinase_AS"/>
</dbReference>
<organism evidence="9 10">
    <name type="scientific">Quercus suber</name>
    <name type="common">Cork oak</name>
    <dbReference type="NCBI Taxonomy" id="58331"/>
    <lineage>
        <taxon>Eukaryota</taxon>
        <taxon>Viridiplantae</taxon>
        <taxon>Streptophyta</taxon>
        <taxon>Embryophyta</taxon>
        <taxon>Tracheophyta</taxon>
        <taxon>Spermatophyta</taxon>
        <taxon>Magnoliopsida</taxon>
        <taxon>eudicotyledons</taxon>
        <taxon>Gunneridae</taxon>
        <taxon>Pentapetalae</taxon>
        <taxon>rosids</taxon>
        <taxon>fabids</taxon>
        <taxon>Fagales</taxon>
        <taxon>Fagaceae</taxon>
        <taxon>Quercus</taxon>
    </lineage>
</organism>
<dbReference type="Gene3D" id="3.30.200.20">
    <property type="entry name" value="Phosphorylase Kinase, domain 1"/>
    <property type="match status" value="1"/>
</dbReference>
<evidence type="ECO:0000313" key="10">
    <source>
        <dbReference type="Proteomes" id="UP000237347"/>
    </source>
</evidence>
<reference evidence="9 10" key="1">
    <citation type="journal article" date="2018" name="Sci. Data">
        <title>The draft genome sequence of cork oak.</title>
        <authorList>
            <person name="Ramos A.M."/>
            <person name="Usie A."/>
            <person name="Barbosa P."/>
            <person name="Barros P.M."/>
            <person name="Capote T."/>
            <person name="Chaves I."/>
            <person name="Simoes F."/>
            <person name="Abreu I."/>
            <person name="Carrasquinho I."/>
            <person name="Faro C."/>
            <person name="Guimaraes J.B."/>
            <person name="Mendonca D."/>
            <person name="Nobrega F."/>
            <person name="Rodrigues L."/>
            <person name="Saibo N.J.M."/>
            <person name="Varela M.C."/>
            <person name="Egas C."/>
            <person name="Matos J."/>
            <person name="Miguel C.M."/>
            <person name="Oliveira M.M."/>
            <person name="Ricardo C.P."/>
            <person name="Goncalves S."/>
        </authorList>
    </citation>
    <scope>NUCLEOTIDE SEQUENCE [LARGE SCALE GENOMIC DNA]</scope>
    <source>
        <strain evidence="10">cv. HL8</strain>
    </source>
</reference>
<dbReference type="EMBL" id="PKMF04000095">
    <property type="protein sequence ID" value="KAK7850781.1"/>
    <property type="molecule type" value="Genomic_DNA"/>
</dbReference>
<dbReference type="PANTHER" id="PTHR44167">
    <property type="entry name" value="OVARIAN-SPECIFIC SERINE/THREONINE-PROTEIN KINASE LOK-RELATED"/>
    <property type="match status" value="1"/>
</dbReference>
<evidence type="ECO:0000313" key="9">
    <source>
        <dbReference type="EMBL" id="KAK7850781.1"/>
    </source>
</evidence>
<keyword evidence="2" id="KW-0723">Serine/threonine-protein kinase</keyword>
<dbReference type="AlphaFoldDB" id="A0AAW0LIS9"/>
<keyword evidence="5 9" id="KW-0418">Kinase</keyword>
<dbReference type="GO" id="GO:0004674">
    <property type="term" value="F:protein serine/threonine kinase activity"/>
    <property type="evidence" value="ECO:0007669"/>
    <property type="project" value="UniProtKB-KW"/>
</dbReference>
<accession>A0AAW0LIS9</accession>
<dbReference type="Gene3D" id="1.10.510.10">
    <property type="entry name" value="Transferase(Phosphotransferase) domain 1"/>
    <property type="match status" value="1"/>
</dbReference>
<protein>
    <recommendedName>
        <fullName evidence="1">non-specific serine/threonine protein kinase</fullName>
        <ecNumber evidence="1">2.7.11.1</ecNumber>
    </recommendedName>
</protein>
<dbReference type="SUPFAM" id="SSF56112">
    <property type="entry name" value="Protein kinase-like (PK-like)"/>
    <property type="match status" value="1"/>
</dbReference>
<keyword evidence="6" id="KW-0067">ATP-binding</keyword>
<dbReference type="SMART" id="SM00220">
    <property type="entry name" value="S_TKc"/>
    <property type="match status" value="1"/>
</dbReference>
<dbReference type="Proteomes" id="UP000237347">
    <property type="component" value="Unassembled WGS sequence"/>
</dbReference>
<keyword evidence="3" id="KW-0808">Transferase</keyword>
<evidence type="ECO:0000256" key="6">
    <source>
        <dbReference type="ARBA" id="ARBA00022840"/>
    </source>
</evidence>
<evidence type="ECO:0000259" key="8">
    <source>
        <dbReference type="PROSITE" id="PS50011"/>
    </source>
</evidence>
<keyword evidence="10" id="KW-1185">Reference proteome</keyword>
<dbReference type="GO" id="GO:0044773">
    <property type="term" value="P:mitotic DNA damage checkpoint signaling"/>
    <property type="evidence" value="ECO:0007669"/>
    <property type="project" value="TreeGrafter"/>
</dbReference>
<dbReference type="EC" id="2.7.11.1" evidence="1"/>
<feature type="compositionally biased region" description="Basic and acidic residues" evidence="7">
    <location>
        <begin position="509"/>
        <end position="520"/>
    </location>
</feature>
<name>A0AAW0LIS9_QUESU</name>
<sequence length="940" mass="105118">METRLADSASELSLTTTATATATATESEKAWHFLAILLSLGRPARPAELASRCALFRATSDLVESLCSIPNSPLVFTADLHVTLSPLALTSFAQFAATSNLIHLFSPSRIRIGVPQAYWLWNQIDFVTTCSRKRKLIASSDLQLSPVPKRRAVLNYTVGEAEEEDKTSPCSRKSIHSMETRLADSAFELSLTTTATATTTATESEKAWHFLAILLSLGRPARPAELASRCALFRANSDLVESLCSIPNSPLVFTADLHVTLSPLALTSLAQFAATSNLIHLFSPSRIRIGVPQAYWLWNQIDFVTTCSRKRKLIASSDLQLSPVPKRRAVLNYTVAEEEDKTSPCSRKSIQYVCPKVQLQMADDICGSINMQPSNMSVMVNKLMLTPSMFAKSSAGRLTCKLKNLEYVEGDINSSIFLQRTVTKSTTACEPDPGAALPDTILDHPFLCEDAKINDFDLGKQKPTHLETRAVSPGADLSVAQKQLSKPSAKTKASHKDGMAPRLHALSKSLEHSKAVDPPKKKQQHRRDQTSVSMAQKLKRNYDDMRIKERRGSSTSVYPKDQQEPKALPDFESYIVVEEEGSGGYGTVYRAKRRSDGVTVAIKCPHTNAHRRHVSNEQKMLERGKNFIIKYEGCFTNGNSDCFVLEHVEHDRPEVLKKEIDVLQLRWYGYCMFRALLSLHKQGIVHRDVKPGNFLFSRKAHKGYLIDFNLAMNQTKAVAAHLYTFTGKSRMGYDLSINRVMVQNAKSTPPTKGGKFPAAKTLQAVNQETTKVSKSTLEPKNLKKKGHVLFKSLHQGPKVDIWSAGVTLLYLMIGRMPFFGDPEQNIKEISKFRGSEDLWEVAKLHDRESSFPVELYDTQSLPSTKLRDWCETNTKRPEFLEVIPRSLFDLVDKCLTVNPRLRINAEEALKHEFFAPCHEALRKERLCRQGFSLDSRTSHS</sequence>
<evidence type="ECO:0000256" key="5">
    <source>
        <dbReference type="ARBA" id="ARBA00022777"/>
    </source>
</evidence>